<name>A0A7W7VW04_KITKI</name>
<keyword evidence="2" id="KW-1185">Reference proteome</keyword>
<evidence type="ECO:0000313" key="1">
    <source>
        <dbReference type="EMBL" id="MBB4924433.1"/>
    </source>
</evidence>
<gene>
    <name evidence="1" type="ORF">FHR34_003426</name>
</gene>
<reference evidence="1 2" key="1">
    <citation type="submission" date="2020-08" db="EMBL/GenBank/DDBJ databases">
        <title>Sequencing the genomes of 1000 actinobacteria strains.</title>
        <authorList>
            <person name="Klenk H.-P."/>
        </authorList>
    </citation>
    <scope>NUCLEOTIDE SEQUENCE [LARGE SCALE GENOMIC DNA]</scope>
    <source>
        <strain evidence="1 2">DSM 41654</strain>
    </source>
</reference>
<organism evidence="1 2">
    <name type="scientific">Kitasatospora kifunensis</name>
    <name type="common">Streptomyces kifunensis</name>
    <dbReference type="NCBI Taxonomy" id="58351"/>
    <lineage>
        <taxon>Bacteria</taxon>
        <taxon>Bacillati</taxon>
        <taxon>Actinomycetota</taxon>
        <taxon>Actinomycetes</taxon>
        <taxon>Kitasatosporales</taxon>
        <taxon>Streptomycetaceae</taxon>
        <taxon>Kitasatospora</taxon>
    </lineage>
</organism>
<evidence type="ECO:0000313" key="2">
    <source>
        <dbReference type="Proteomes" id="UP000540506"/>
    </source>
</evidence>
<accession>A0A7W7VW04</accession>
<sequence length="64" mass="7065">MTGIFDEELREQLALAREALARARADGDLDGVQAYQGRIAGLLRMAAKHGITLEHEQDEELGED</sequence>
<dbReference type="EMBL" id="JACHJV010000001">
    <property type="protein sequence ID" value="MBB4924433.1"/>
    <property type="molecule type" value="Genomic_DNA"/>
</dbReference>
<dbReference type="Proteomes" id="UP000540506">
    <property type="component" value="Unassembled WGS sequence"/>
</dbReference>
<dbReference type="AlphaFoldDB" id="A0A7W7VW04"/>
<protein>
    <submittedName>
        <fullName evidence="1">Uncharacterized protein</fullName>
    </submittedName>
</protein>
<comment type="caution">
    <text evidence="1">The sequence shown here is derived from an EMBL/GenBank/DDBJ whole genome shotgun (WGS) entry which is preliminary data.</text>
</comment>
<proteinExistence type="predicted"/>
<dbReference type="RefSeq" id="WP_184936382.1">
    <property type="nucleotide sequence ID" value="NZ_JACHJV010000001.1"/>
</dbReference>